<dbReference type="Proteomes" id="UP000591071">
    <property type="component" value="Unassembled WGS sequence"/>
</dbReference>
<dbReference type="EMBL" id="JABAFG010000001">
    <property type="protein sequence ID" value="NME27086.1"/>
    <property type="molecule type" value="Genomic_DNA"/>
</dbReference>
<reference evidence="1 2" key="1">
    <citation type="submission" date="2020-04" db="EMBL/GenBank/DDBJ databases">
        <authorList>
            <person name="Hitch T.C.A."/>
            <person name="Wylensek D."/>
            <person name="Clavel T."/>
        </authorList>
    </citation>
    <scope>NUCLEOTIDE SEQUENCE [LARGE SCALE GENOMIC DNA]</scope>
    <source>
        <strain evidence="1 2">Oil-RF-744-FAT-WT-6-1</strain>
    </source>
</reference>
<evidence type="ECO:0000313" key="1">
    <source>
        <dbReference type="EMBL" id="NME27086.1"/>
    </source>
</evidence>
<dbReference type="AlphaFoldDB" id="A0A848BUT7"/>
<gene>
    <name evidence="1" type="ORF">HF872_00380</name>
</gene>
<evidence type="ECO:0000313" key="2">
    <source>
        <dbReference type="Proteomes" id="UP000591071"/>
    </source>
</evidence>
<name>A0A848BUT7_9FIRM</name>
<proteinExistence type="predicted"/>
<comment type="caution">
    <text evidence="1">The sequence shown here is derived from an EMBL/GenBank/DDBJ whole genome shotgun (WGS) entry which is preliminary data.</text>
</comment>
<sequence length="68" mass="7154">MGGDNLCCRESMVHGQQVARVHDETFAVLQCGGSGVRGDDIGLIGGCNLGSADDFLVFSIDGIEFCFL</sequence>
<protein>
    <submittedName>
        <fullName evidence="1">Uncharacterized protein</fullName>
    </submittedName>
</protein>
<dbReference type="RefSeq" id="WP_170086994.1">
    <property type="nucleotide sequence ID" value="NZ_JABAFG010000001.1"/>
</dbReference>
<accession>A0A848BUT7</accession>
<organism evidence="1 2">
    <name type="scientific">Megasphaera hexanoica</name>
    <dbReference type="NCBI Taxonomy" id="1675036"/>
    <lineage>
        <taxon>Bacteria</taxon>
        <taxon>Bacillati</taxon>
        <taxon>Bacillota</taxon>
        <taxon>Negativicutes</taxon>
        <taxon>Veillonellales</taxon>
        <taxon>Veillonellaceae</taxon>
        <taxon>Megasphaera</taxon>
    </lineage>
</organism>